<keyword evidence="2" id="KW-1185">Reference proteome</keyword>
<dbReference type="Proteomes" id="UP000016511">
    <property type="component" value="Unassembled WGS sequence"/>
</dbReference>
<dbReference type="AlphaFoldDB" id="U1Y8F2"/>
<dbReference type="HOGENOM" id="CLU_2153055_0_0_9"/>
<comment type="caution">
    <text evidence="1">The sequence shown here is derived from an EMBL/GenBank/DDBJ whole genome shotgun (WGS) entry which is preliminary data.</text>
</comment>
<name>U1Y8F2_ANEAE</name>
<gene>
    <name evidence="1" type="ORF">HMPREF0083_03469</name>
</gene>
<organism evidence="1 2">
    <name type="scientific">Aneurinibacillus aneurinilyticus ATCC 12856</name>
    <dbReference type="NCBI Taxonomy" id="649747"/>
    <lineage>
        <taxon>Bacteria</taxon>
        <taxon>Bacillati</taxon>
        <taxon>Bacillota</taxon>
        <taxon>Bacilli</taxon>
        <taxon>Bacillales</taxon>
        <taxon>Paenibacillaceae</taxon>
        <taxon>Aneurinibacillus group</taxon>
        <taxon>Aneurinibacillus</taxon>
    </lineage>
</organism>
<accession>U1Y8F2</accession>
<sequence>MAGRKTSNRVLPYISKCLLFLFSFTVFLNSNLELYVYTNSLFNLLATGKVIVFLAHEKTDYIVDLKKKDLYNVVCLDNITFKSNKMFILLHCYRPILRKGENHEKALFFTF</sequence>
<dbReference type="EMBL" id="AWSJ01000206">
    <property type="protein sequence ID" value="ERI08447.1"/>
    <property type="molecule type" value="Genomic_DNA"/>
</dbReference>
<protein>
    <submittedName>
        <fullName evidence="1">Uncharacterized protein</fullName>
    </submittedName>
</protein>
<evidence type="ECO:0000313" key="2">
    <source>
        <dbReference type="Proteomes" id="UP000016511"/>
    </source>
</evidence>
<dbReference type="STRING" id="649747.HMPREF0083_03469"/>
<evidence type="ECO:0000313" key="1">
    <source>
        <dbReference type="EMBL" id="ERI08447.1"/>
    </source>
</evidence>
<reference evidence="1 2" key="1">
    <citation type="submission" date="2013-08" db="EMBL/GenBank/DDBJ databases">
        <authorList>
            <person name="Weinstock G."/>
            <person name="Sodergren E."/>
            <person name="Wylie T."/>
            <person name="Fulton L."/>
            <person name="Fulton R."/>
            <person name="Fronick C."/>
            <person name="O'Laughlin M."/>
            <person name="Godfrey J."/>
            <person name="Miner T."/>
            <person name="Herter B."/>
            <person name="Appelbaum E."/>
            <person name="Cordes M."/>
            <person name="Lek S."/>
            <person name="Wollam A."/>
            <person name="Pepin K.H."/>
            <person name="Palsikar V.B."/>
            <person name="Mitreva M."/>
            <person name="Wilson R.K."/>
        </authorList>
    </citation>
    <scope>NUCLEOTIDE SEQUENCE [LARGE SCALE GENOMIC DNA]</scope>
    <source>
        <strain evidence="1 2">ATCC 12856</strain>
    </source>
</reference>
<proteinExistence type="predicted"/>